<proteinExistence type="predicted"/>
<gene>
    <name evidence="1" type="ORF">BJI69_19580</name>
</gene>
<name>A0A0G9HBL7_9GAMM</name>
<evidence type="ECO:0000313" key="2">
    <source>
        <dbReference type="Proteomes" id="UP000182987"/>
    </source>
</evidence>
<dbReference type="EMBL" id="CP017480">
    <property type="protein sequence ID" value="APG05887.1"/>
    <property type="molecule type" value="Genomic_DNA"/>
</dbReference>
<dbReference type="RefSeq" id="WP_046967490.1">
    <property type="nucleotide sequence ID" value="NZ_CP017480.1"/>
</dbReference>
<protein>
    <submittedName>
        <fullName evidence="1">Uncharacterized protein</fullName>
    </submittedName>
</protein>
<dbReference type="AlphaFoldDB" id="A0A0G9HBL7"/>
<sequence>MKYLAALLLAAPLAATAAPNVCAERGNFASLVAVARSKGLDERSVTEAAATDPNASFVVRLSHIEIIQTMYRGPAKSLSPPEAAASARRTCEKALAKSH</sequence>
<keyword evidence="2" id="KW-1185">Reference proteome</keyword>
<accession>A0A0G9HBL7</accession>
<evidence type="ECO:0000313" key="1">
    <source>
        <dbReference type="EMBL" id="APG05887.1"/>
    </source>
</evidence>
<dbReference type="Proteomes" id="UP000182987">
    <property type="component" value="Chromosome"/>
</dbReference>
<dbReference type="PATRIC" id="fig|1440763.5.peg.1711"/>
<dbReference type="STRING" id="1440763.BJI69_19580"/>
<organism evidence="1 2">
    <name type="scientific">Luteibacter rhizovicinus DSM 16549</name>
    <dbReference type="NCBI Taxonomy" id="1440763"/>
    <lineage>
        <taxon>Bacteria</taxon>
        <taxon>Pseudomonadati</taxon>
        <taxon>Pseudomonadota</taxon>
        <taxon>Gammaproteobacteria</taxon>
        <taxon>Lysobacterales</taxon>
        <taxon>Rhodanobacteraceae</taxon>
        <taxon>Luteibacter</taxon>
    </lineage>
</organism>
<dbReference type="KEGG" id="lrz:BJI69_19580"/>
<dbReference type="OrthoDB" id="9927615at2"/>
<reference evidence="2" key="1">
    <citation type="submission" date="2016-09" db="EMBL/GenBank/DDBJ databases">
        <authorList>
            <person name="Lysoe E."/>
        </authorList>
    </citation>
    <scope>NUCLEOTIDE SEQUENCE [LARGE SCALE GENOMIC DNA]</scope>
    <source>
        <strain evidence="2">LJ96T</strain>
    </source>
</reference>